<dbReference type="InterPro" id="IPR050090">
    <property type="entry name" value="Tyrosine_recombinase_XerCD"/>
</dbReference>
<keyword evidence="5" id="KW-1185">Reference proteome</keyword>
<accession>A0ABS6IBW9</accession>
<proteinExistence type="predicted"/>
<protein>
    <submittedName>
        <fullName evidence="4">Site-specific integrase</fullName>
    </submittedName>
</protein>
<evidence type="ECO:0000256" key="1">
    <source>
        <dbReference type="PROSITE-ProRule" id="PRU01248"/>
    </source>
</evidence>
<sequence>MQVQRVLVSGSPLESWTVLDDHGVVEPVERFLAYLTDVERSPNTLKAYAHDLKDWFVFLRHRGIDWRQVALENVGEFVAWLRLPPAGRAADVTLLPSASHHCGPGTVNRKLAAVGGFYVFHSRHGVPLGDLVTEFETVRHRRTGWRPFLAHLAGDRPQRRRIVKLREPKRLPTVLPAVQAQAVLDACTRLRDRFMFVLLWESGIRIGEALGLRHEDIAVAEGELTIRRRVNANRARAKSVSPRTIPIGADVVRLYGDYLHEEYGDLDSDYVFVNLWAGTRGRPMGYAAVYDLVKRLRRNTGVDFDPHWFRHTYATRLLRAGTPIEVISSLLGHASVATTIDVYGHLTVEDARRALEKAGLLTGKEVTW</sequence>
<dbReference type="PROSITE" id="PS51898">
    <property type="entry name" value="TYR_RECOMBINASE"/>
    <property type="match status" value="1"/>
</dbReference>
<dbReference type="PANTHER" id="PTHR30349">
    <property type="entry name" value="PHAGE INTEGRASE-RELATED"/>
    <property type="match status" value="1"/>
</dbReference>
<reference evidence="4 5" key="1">
    <citation type="submission" date="2021-06" db="EMBL/GenBank/DDBJ databases">
        <authorList>
            <person name="Jeong J.W."/>
        </authorList>
    </citation>
    <scope>NUCLEOTIDE SEQUENCE [LARGE SCALE GENOMIC DNA]</scope>
    <source>
        <strain evidence="4 5">MMS21-TAE1-1</strain>
    </source>
</reference>
<dbReference type="EMBL" id="JAHOPC010000031">
    <property type="protein sequence ID" value="MBU8869216.1"/>
    <property type="molecule type" value="Genomic_DNA"/>
</dbReference>
<feature type="domain" description="Tyr recombinase" evidence="2">
    <location>
        <begin position="170"/>
        <end position="356"/>
    </location>
</feature>
<dbReference type="RefSeq" id="WP_216927792.1">
    <property type="nucleotide sequence ID" value="NZ_JAHOPC010000031.1"/>
</dbReference>
<dbReference type="InterPro" id="IPR044068">
    <property type="entry name" value="CB"/>
</dbReference>
<evidence type="ECO:0000259" key="3">
    <source>
        <dbReference type="PROSITE" id="PS51900"/>
    </source>
</evidence>
<organism evidence="4 5">
    <name type="scientific">Paenarthrobacter aromaticivorans</name>
    <dbReference type="NCBI Taxonomy" id="2849150"/>
    <lineage>
        <taxon>Bacteria</taxon>
        <taxon>Bacillati</taxon>
        <taxon>Actinomycetota</taxon>
        <taxon>Actinomycetes</taxon>
        <taxon>Micrococcales</taxon>
        <taxon>Micrococcaceae</taxon>
        <taxon>Paenarthrobacter</taxon>
    </lineage>
</organism>
<evidence type="ECO:0000313" key="4">
    <source>
        <dbReference type="EMBL" id="MBU8869216.1"/>
    </source>
</evidence>
<dbReference type="Pfam" id="PF02899">
    <property type="entry name" value="Phage_int_SAM_1"/>
    <property type="match status" value="1"/>
</dbReference>
<comment type="caution">
    <text evidence="4">The sequence shown here is derived from an EMBL/GenBank/DDBJ whole genome shotgun (WGS) entry which is preliminary data.</text>
</comment>
<dbReference type="InterPro" id="IPR002104">
    <property type="entry name" value="Integrase_catalytic"/>
</dbReference>
<dbReference type="Pfam" id="PF00589">
    <property type="entry name" value="Phage_integrase"/>
    <property type="match status" value="1"/>
</dbReference>
<feature type="domain" description="Core-binding (CB)" evidence="3">
    <location>
        <begin position="22"/>
        <end position="122"/>
    </location>
</feature>
<evidence type="ECO:0000259" key="2">
    <source>
        <dbReference type="PROSITE" id="PS51898"/>
    </source>
</evidence>
<gene>
    <name evidence="4" type="ORF">KSW38_23240</name>
</gene>
<dbReference type="InterPro" id="IPR004107">
    <property type="entry name" value="Integrase_SAM-like_N"/>
</dbReference>
<dbReference type="Proteomes" id="UP000824166">
    <property type="component" value="Unassembled WGS sequence"/>
</dbReference>
<name>A0ABS6IBW9_9MICC</name>
<dbReference type="PROSITE" id="PS51900">
    <property type="entry name" value="CB"/>
    <property type="match status" value="1"/>
</dbReference>
<evidence type="ECO:0000313" key="5">
    <source>
        <dbReference type="Proteomes" id="UP000824166"/>
    </source>
</evidence>
<keyword evidence="1" id="KW-0238">DNA-binding</keyword>